<accession>A0A9P0CMP3</accession>
<evidence type="ECO:0000313" key="3">
    <source>
        <dbReference type="Proteomes" id="UP001153636"/>
    </source>
</evidence>
<evidence type="ECO:0000256" key="1">
    <source>
        <dbReference type="SAM" id="MobiDB-lite"/>
    </source>
</evidence>
<protein>
    <submittedName>
        <fullName evidence="2">Uncharacterized protein</fullName>
    </submittedName>
</protein>
<sequence>MTSSINTEYAHLYQPDIQISAITNRSITKNNTENLSREEPEKDCIITTKYNWQVLKKKKKSTFVSRDISKDDDDIQSTKTDDVSTNKTKKQPKEPKEPHSPPIYINGVTNYKEMMSVLWTYENPYACVKCGGDHNTIICMKTANTPAKCVLCEESHPAKYKGCEVYKNLQQARGKPTNTPRYNTRQSKININDTNQYQSTSKLNALSPTKFIFSNSYTKPTTH</sequence>
<name>A0A9P0CMP3_9CUCU</name>
<organism evidence="2 3">
    <name type="scientific">Psylliodes chrysocephalus</name>
    <dbReference type="NCBI Taxonomy" id="3402493"/>
    <lineage>
        <taxon>Eukaryota</taxon>
        <taxon>Metazoa</taxon>
        <taxon>Ecdysozoa</taxon>
        <taxon>Arthropoda</taxon>
        <taxon>Hexapoda</taxon>
        <taxon>Insecta</taxon>
        <taxon>Pterygota</taxon>
        <taxon>Neoptera</taxon>
        <taxon>Endopterygota</taxon>
        <taxon>Coleoptera</taxon>
        <taxon>Polyphaga</taxon>
        <taxon>Cucujiformia</taxon>
        <taxon>Chrysomeloidea</taxon>
        <taxon>Chrysomelidae</taxon>
        <taxon>Galerucinae</taxon>
        <taxon>Alticini</taxon>
        <taxon>Psylliodes</taxon>
    </lineage>
</organism>
<gene>
    <name evidence="2" type="ORF">PSYICH_LOCUS6665</name>
</gene>
<evidence type="ECO:0000313" key="2">
    <source>
        <dbReference type="EMBL" id="CAH1106167.1"/>
    </source>
</evidence>
<keyword evidence="3" id="KW-1185">Reference proteome</keyword>
<dbReference type="AlphaFoldDB" id="A0A9P0CMP3"/>
<proteinExistence type="predicted"/>
<dbReference type="OrthoDB" id="6754491at2759"/>
<dbReference type="Proteomes" id="UP001153636">
    <property type="component" value="Chromosome 2"/>
</dbReference>
<feature type="region of interest" description="Disordered" evidence="1">
    <location>
        <begin position="66"/>
        <end position="103"/>
    </location>
</feature>
<reference evidence="2" key="1">
    <citation type="submission" date="2022-01" db="EMBL/GenBank/DDBJ databases">
        <authorList>
            <person name="King R."/>
        </authorList>
    </citation>
    <scope>NUCLEOTIDE SEQUENCE</scope>
</reference>
<dbReference type="EMBL" id="OV651814">
    <property type="protein sequence ID" value="CAH1106167.1"/>
    <property type="molecule type" value="Genomic_DNA"/>
</dbReference>